<name>G3IN62_CRIGR</name>
<dbReference type="PaxDb" id="10029-XP_007606009.1"/>
<dbReference type="Gene3D" id="3.40.50.150">
    <property type="entry name" value="Vaccinia Virus protein VP39"/>
    <property type="match status" value="1"/>
</dbReference>
<dbReference type="SUPFAM" id="SSF53335">
    <property type="entry name" value="S-adenosyl-L-methionine-dependent methyltransferases"/>
    <property type="match status" value="1"/>
</dbReference>
<dbReference type="GO" id="GO:0031591">
    <property type="term" value="P:wybutosine biosynthetic process"/>
    <property type="evidence" value="ECO:0007669"/>
    <property type="project" value="TreeGrafter"/>
</dbReference>
<feature type="domain" description="SAM-dependent methyltransferase TRM5/TYW2-type" evidence="8">
    <location>
        <begin position="1"/>
        <end position="197"/>
    </location>
</feature>
<evidence type="ECO:0000313" key="9">
    <source>
        <dbReference type="EMBL" id="EGW15181.1"/>
    </source>
</evidence>
<proteinExistence type="predicted"/>
<dbReference type="EMBL" id="JH005500">
    <property type="protein sequence ID" value="EGW15181.1"/>
    <property type="molecule type" value="Genomic_DNA"/>
</dbReference>
<evidence type="ECO:0000256" key="1">
    <source>
        <dbReference type="ARBA" id="ARBA00004797"/>
    </source>
</evidence>
<evidence type="ECO:0000256" key="4">
    <source>
        <dbReference type="ARBA" id="ARBA00022691"/>
    </source>
</evidence>
<dbReference type="InParanoid" id="G3IN62"/>
<evidence type="ECO:0000256" key="7">
    <source>
        <dbReference type="SAM" id="MobiDB-lite"/>
    </source>
</evidence>
<evidence type="ECO:0000259" key="8">
    <source>
        <dbReference type="PROSITE" id="PS51684"/>
    </source>
</evidence>
<dbReference type="Proteomes" id="UP000001075">
    <property type="component" value="Unassembled WGS sequence"/>
</dbReference>
<comment type="pathway">
    <text evidence="1">tRNA modification; wybutosine-tRNA(Phe) biosynthesis.</text>
</comment>
<dbReference type="STRING" id="10029.G3IN62"/>
<keyword evidence="5" id="KW-0819">tRNA processing</keyword>
<dbReference type="GO" id="GO:0102522">
    <property type="term" value="F:tRNA 4-demethylwyosine alpha-amino-alpha-carboxypropyltransferase activity"/>
    <property type="evidence" value="ECO:0007669"/>
    <property type="project" value="UniProtKB-EC"/>
</dbReference>
<comment type="catalytic activity">
    <reaction evidence="6">
        <text>4-demethylwyosine(37) in tRNA(Phe) + S-adenosyl-L-methionine = 4-demethyl-7-[(3S)-3-amino-3-carboxypropyl]wyosine(37) in tRNA(Phe) + S-methyl-5'-thioadenosine + H(+)</text>
        <dbReference type="Rhea" id="RHEA:36355"/>
        <dbReference type="Rhea" id="RHEA-COMP:10164"/>
        <dbReference type="Rhea" id="RHEA-COMP:10378"/>
        <dbReference type="ChEBI" id="CHEBI:15378"/>
        <dbReference type="ChEBI" id="CHEBI:17509"/>
        <dbReference type="ChEBI" id="CHEBI:59789"/>
        <dbReference type="ChEBI" id="CHEBI:64315"/>
        <dbReference type="ChEBI" id="CHEBI:73550"/>
        <dbReference type="EC" id="2.5.1.114"/>
    </reaction>
</comment>
<reference evidence="10" key="1">
    <citation type="journal article" date="2011" name="Nat. Biotechnol.">
        <title>The genomic sequence of the Chinese hamster ovary (CHO)-K1 cell line.</title>
        <authorList>
            <person name="Xu X."/>
            <person name="Nagarajan H."/>
            <person name="Lewis N.E."/>
            <person name="Pan S."/>
            <person name="Cai Z."/>
            <person name="Liu X."/>
            <person name="Chen W."/>
            <person name="Xie M."/>
            <person name="Wang W."/>
            <person name="Hammond S."/>
            <person name="Andersen M.R."/>
            <person name="Neff N."/>
            <person name="Passarelli B."/>
            <person name="Koh W."/>
            <person name="Fan H.C."/>
            <person name="Wang J."/>
            <person name="Gui Y."/>
            <person name="Lee K.H."/>
            <person name="Betenbaugh M.J."/>
            <person name="Quake S.R."/>
            <person name="Famili I."/>
            <person name="Palsson B.O."/>
            <person name="Wang J."/>
        </authorList>
    </citation>
    <scope>NUCLEOTIDE SEQUENCE [LARGE SCALE GENOMIC DNA]</scope>
    <source>
        <strain evidence="10">CHO K1 cell line</strain>
    </source>
</reference>
<evidence type="ECO:0000313" key="10">
    <source>
        <dbReference type="Proteomes" id="UP000001075"/>
    </source>
</evidence>
<accession>G3IN62</accession>
<organism evidence="9 10">
    <name type="scientific">Cricetulus griseus</name>
    <name type="common">Chinese hamster</name>
    <name type="synonym">Cricetulus barabensis griseus</name>
    <dbReference type="NCBI Taxonomy" id="10029"/>
    <lineage>
        <taxon>Eukaryota</taxon>
        <taxon>Metazoa</taxon>
        <taxon>Chordata</taxon>
        <taxon>Craniata</taxon>
        <taxon>Vertebrata</taxon>
        <taxon>Euteleostomi</taxon>
        <taxon>Mammalia</taxon>
        <taxon>Eutheria</taxon>
        <taxon>Euarchontoglires</taxon>
        <taxon>Glires</taxon>
        <taxon>Rodentia</taxon>
        <taxon>Myomorpha</taxon>
        <taxon>Muroidea</taxon>
        <taxon>Cricetidae</taxon>
        <taxon>Cricetinae</taxon>
        <taxon>Cricetulus</taxon>
    </lineage>
</organism>
<dbReference type="EC" id="2.5.1.114" evidence="2"/>
<protein>
    <recommendedName>
        <fullName evidence="2">tRNA(Phe) (4-demethylwyosine(37)-C(7)) aminocarboxypropyltransferase</fullName>
        <ecNumber evidence="2">2.5.1.114</ecNumber>
    </recommendedName>
</protein>
<evidence type="ECO:0000256" key="5">
    <source>
        <dbReference type="ARBA" id="ARBA00022694"/>
    </source>
</evidence>
<dbReference type="GO" id="GO:0008175">
    <property type="term" value="F:tRNA methyltransferase activity"/>
    <property type="evidence" value="ECO:0007669"/>
    <property type="project" value="TreeGrafter"/>
</dbReference>
<dbReference type="AlphaFoldDB" id="G3IN62"/>
<evidence type="ECO:0000256" key="2">
    <source>
        <dbReference type="ARBA" id="ARBA00012265"/>
    </source>
</evidence>
<dbReference type="PROSITE" id="PS51684">
    <property type="entry name" value="SAM_MT_TRM5_TYW2"/>
    <property type="match status" value="1"/>
</dbReference>
<feature type="region of interest" description="Disordered" evidence="7">
    <location>
        <begin position="116"/>
        <end position="142"/>
    </location>
</feature>
<dbReference type="GO" id="GO:0030488">
    <property type="term" value="P:tRNA methylation"/>
    <property type="evidence" value="ECO:0007669"/>
    <property type="project" value="TreeGrafter"/>
</dbReference>
<dbReference type="PANTHER" id="PTHR23245:SF25">
    <property type="entry name" value="TRNA WYBUTOSINE-SYNTHESIZING PROTEIN 2 HOMOLOG"/>
    <property type="match status" value="1"/>
</dbReference>
<keyword evidence="4" id="KW-0949">S-adenosyl-L-methionine</keyword>
<dbReference type="GO" id="GO:0005737">
    <property type="term" value="C:cytoplasm"/>
    <property type="evidence" value="ECO:0007669"/>
    <property type="project" value="TreeGrafter"/>
</dbReference>
<dbReference type="Pfam" id="PF02475">
    <property type="entry name" value="TRM5-TYW2_MTfase"/>
    <property type="match status" value="1"/>
</dbReference>
<dbReference type="InterPro" id="IPR056743">
    <property type="entry name" value="TRM5-TYW2-like_MTfase"/>
</dbReference>
<evidence type="ECO:0000256" key="6">
    <source>
        <dbReference type="ARBA" id="ARBA00049400"/>
    </source>
</evidence>
<dbReference type="eggNOG" id="KOG1227">
    <property type="taxonomic scope" value="Eukaryota"/>
</dbReference>
<gene>
    <name evidence="9" type="ORF">I79_025374</name>
</gene>
<dbReference type="InterPro" id="IPR030382">
    <property type="entry name" value="MeTrfase_TRM5/TYW2"/>
</dbReference>
<sequence length="199" mass="21432">MFSCGNVAEKLRVASLACAGEVVVDLYAGIGYFTLPFLVHAGAAFVHACENLQLNGVAHRCRVHLGDNRELPLRDAADRVNLGLLPSSEAGWPVACRVLRKDAGGILHIHQNVESFSGKSPQKGVPEDEPGAPPGDPLPAAARPEWRSWAASAGARIAALLQQVHGKQWSTRVLRVHPVKSYAPHVDHLVLDLECRPLL</sequence>
<dbReference type="PANTHER" id="PTHR23245">
    <property type="entry name" value="TRNA METHYLTRANSFERASE"/>
    <property type="match status" value="1"/>
</dbReference>
<keyword evidence="3" id="KW-0808">Transferase</keyword>
<evidence type="ECO:0000256" key="3">
    <source>
        <dbReference type="ARBA" id="ARBA00022679"/>
    </source>
</evidence>
<dbReference type="InterPro" id="IPR029063">
    <property type="entry name" value="SAM-dependent_MTases_sf"/>
</dbReference>
<dbReference type="FunCoup" id="G3IN62">
    <property type="interactions" value="720"/>
</dbReference>